<keyword evidence="1" id="KW-0732">Signal</keyword>
<sequence>MFFQEKSLAAFLLLSSSSVANAALCYESPVCLATMGTPGSCVSTTQGRTYPVCCPSGATQTWDSSDDCTIGGDNTALPSGLNKCTETWDKCYAGGTLSSCNSQWGRTFNACCPDGATATWEPGTSCTSGGLKDTGDDDLAGSNVTDVMTEDSTDVVAEDSASPPSSLMTVTALGFAVAVVALAAF</sequence>
<dbReference type="AlphaFoldDB" id="A0A448ZIR5"/>
<feature type="signal peptide" evidence="1">
    <location>
        <begin position="1"/>
        <end position="22"/>
    </location>
</feature>
<protein>
    <submittedName>
        <fullName evidence="2">Uncharacterized protein</fullName>
    </submittedName>
</protein>
<feature type="chain" id="PRO_5019220008" evidence="1">
    <location>
        <begin position="23"/>
        <end position="185"/>
    </location>
</feature>
<gene>
    <name evidence="2" type="ORF">PSNMU_V1.4_AUG-EV-PASAV3_0088840</name>
</gene>
<evidence type="ECO:0000256" key="1">
    <source>
        <dbReference type="SAM" id="SignalP"/>
    </source>
</evidence>
<evidence type="ECO:0000313" key="2">
    <source>
        <dbReference type="EMBL" id="VEU41932.1"/>
    </source>
</evidence>
<dbReference type="Proteomes" id="UP000291116">
    <property type="component" value="Unassembled WGS sequence"/>
</dbReference>
<reference evidence="2 3" key="1">
    <citation type="submission" date="2019-01" db="EMBL/GenBank/DDBJ databases">
        <authorList>
            <person name="Ferrante I. M."/>
        </authorList>
    </citation>
    <scope>NUCLEOTIDE SEQUENCE [LARGE SCALE GENOMIC DNA]</scope>
    <source>
        <strain evidence="2 3">B856</strain>
    </source>
</reference>
<dbReference type="EMBL" id="CAACVS010000395">
    <property type="protein sequence ID" value="VEU41932.1"/>
    <property type="molecule type" value="Genomic_DNA"/>
</dbReference>
<organism evidence="2 3">
    <name type="scientific">Pseudo-nitzschia multistriata</name>
    <dbReference type="NCBI Taxonomy" id="183589"/>
    <lineage>
        <taxon>Eukaryota</taxon>
        <taxon>Sar</taxon>
        <taxon>Stramenopiles</taxon>
        <taxon>Ochrophyta</taxon>
        <taxon>Bacillariophyta</taxon>
        <taxon>Bacillariophyceae</taxon>
        <taxon>Bacillariophycidae</taxon>
        <taxon>Bacillariales</taxon>
        <taxon>Bacillariaceae</taxon>
        <taxon>Pseudo-nitzschia</taxon>
    </lineage>
</organism>
<accession>A0A448ZIR5</accession>
<proteinExistence type="predicted"/>
<keyword evidence="3" id="KW-1185">Reference proteome</keyword>
<name>A0A448ZIR5_9STRA</name>
<evidence type="ECO:0000313" key="3">
    <source>
        <dbReference type="Proteomes" id="UP000291116"/>
    </source>
</evidence>